<proteinExistence type="inferred from homology"/>
<evidence type="ECO:0000313" key="8">
    <source>
        <dbReference type="EMBL" id="GAQ80171.1"/>
    </source>
</evidence>
<dbReference type="InterPro" id="IPR036286">
    <property type="entry name" value="LexA/Signal_pep-like_sf"/>
</dbReference>
<sequence length="281" mass="31205">MVERGALRHHCHAASLRARVTCSAQRDKKSRGWWLGKRLFSSPEMKKGNLPWTSLTREELDSNERPQWVPQWVPDSPPEWLESSLKQLERASKVAAALTLALGTAAVLRVLVFNPSCVPSGSMVPTLLPGDCVFVEIGTYRFLRRPARGDIVVFRPPSSFNSATMREEGDLDEGSPLDSAMTDAPGAQYVKRVVAVGGDTVQVERGVVLVNGRPRSEEARGIRSAKYSVPQLRVPDGTLFVLGDNRNRSADSHVWGFLPEDRVVGRSWLRWKPLSRIGVLK</sequence>
<comment type="catalytic activity">
    <reaction evidence="1">
        <text>Cleavage of hydrophobic, N-terminal signal or leader sequences from secreted and periplasmic proteins.</text>
        <dbReference type="EC" id="3.4.21.89"/>
    </reaction>
</comment>
<dbReference type="GO" id="GO:0009535">
    <property type="term" value="C:chloroplast thylakoid membrane"/>
    <property type="evidence" value="ECO:0000318"/>
    <property type="project" value="GO_Central"/>
</dbReference>
<evidence type="ECO:0000256" key="6">
    <source>
        <dbReference type="PIRSR" id="PIRSR600223-1"/>
    </source>
</evidence>
<dbReference type="PROSITE" id="PS00501">
    <property type="entry name" value="SPASE_I_1"/>
    <property type="match status" value="1"/>
</dbReference>
<dbReference type="InterPro" id="IPR019533">
    <property type="entry name" value="Peptidase_S26"/>
</dbReference>
<feature type="domain" description="Peptidase S26" evidence="7">
    <location>
        <begin position="94"/>
        <end position="271"/>
    </location>
</feature>
<evidence type="ECO:0000256" key="1">
    <source>
        <dbReference type="ARBA" id="ARBA00000677"/>
    </source>
</evidence>
<dbReference type="Pfam" id="PF10502">
    <property type="entry name" value="Peptidase_S26"/>
    <property type="match status" value="1"/>
</dbReference>
<evidence type="ECO:0000256" key="3">
    <source>
        <dbReference type="ARBA" id="ARBA00013208"/>
    </source>
</evidence>
<dbReference type="EMBL" id="DF236997">
    <property type="protein sequence ID" value="GAQ80171.1"/>
    <property type="molecule type" value="Genomic_DNA"/>
</dbReference>
<keyword evidence="5" id="KW-0378">Hydrolase</keyword>
<evidence type="ECO:0000256" key="4">
    <source>
        <dbReference type="ARBA" id="ARBA00022670"/>
    </source>
</evidence>
<keyword evidence="4" id="KW-0645">Protease</keyword>
<name>A0A1Y1HT40_KLENI</name>
<dbReference type="Proteomes" id="UP000054558">
    <property type="component" value="Unassembled WGS sequence"/>
</dbReference>
<dbReference type="Gene3D" id="2.10.109.10">
    <property type="entry name" value="Umud Fragment, subunit A"/>
    <property type="match status" value="1"/>
</dbReference>
<dbReference type="AlphaFoldDB" id="A0A1Y1HT40"/>
<gene>
    <name evidence="8" type="ORF">KFL_000480120</name>
</gene>
<feature type="active site" evidence="6">
    <location>
        <position position="122"/>
    </location>
</feature>
<dbReference type="InterPro" id="IPR019756">
    <property type="entry name" value="Pept_S26A_signal_pept_1_Ser-AS"/>
</dbReference>
<dbReference type="OMA" id="GRACFKY"/>
<dbReference type="InterPro" id="IPR019757">
    <property type="entry name" value="Pept_S26A_signal_pept_1_Lys-AS"/>
</dbReference>
<comment type="similarity">
    <text evidence="2">Belongs to the peptidase S26 family.</text>
</comment>
<dbReference type="GO" id="GO:0004252">
    <property type="term" value="F:serine-type endopeptidase activity"/>
    <property type="evidence" value="ECO:0000318"/>
    <property type="project" value="GO_Central"/>
</dbReference>
<evidence type="ECO:0000256" key="2">
    <source>
        <dbReference type="ARBA" id="ARBA00009370"/>
    </source>
</evidence>
<dbReference type="GO" id="GO:0010027">
    <property type="term" value="P:thylakoid membrane organization"/>
    <property type="evidence" value="ECO:0000318"/>
    <property type="project" value="GO_Central"/>
</dbReference>
<feature type="active site" evidence="6">
    <location>
        <position position="191"/>
    </location>
</feature>
<evidence type="ECO:0000256" key="5">
    <source>
        <dbReference type="ARBA" id="ARBA00022801"/>
    </source>
</evidence>
<protein>
    <recommendedName>
        <fullName evidence="3">signal peptidase I</fullName>
        <ecNumber evidence="3">3.4.21.89</ecNumber>
    </recommendedName>
</protein>
<evidence type="ECO:0000313" key="9">
    <source>
        <dbReference type="Proteomes" id="UP000054558"/>
    </source>
</evidence>
<dbReference type="PRINTS" id="PR00727">
    <property type="entry name" value="LEADERPTASE"/>
</dbReference>
<dbReference type="PROSITE" id="PS00760">
    <property type="entry name" value="SPASE_I_2"/>
    <property type="match status" value="1"/>
</dbReference>
<dbReference type="CDD" id="cd06530">
    <property type="entry name" value="S26_SPase_I"/>
    <property type="match status" value="1"/>
</dbReference>
<dbReference type="PANTHER" id="PTHR43390">
    <property type="entry name" value="SIGNAL PEPTIDASE I"/>
    <property type="match status" value="1"/>
</dbReference>
<dbReference type="STRING" id="105231.A0A1Y1HT40"/>
<dbReference type="PANTHER" id="PTHR43390:SF1">
    <property type="entry name" value="CHLOROPLAST PROCESSING PEPTIDASE"/>
    <property type="match status" value="1"/>
</dbReference>
<dbReference type="EC" id="3.4.21.89" evidence="3"/>
<dbReference type="SUPFAM" id="SSF51306">
    <property type="entry name" value="LexA/Signal peptidase"/>
    <property type="match status" value="1"/>
</dbReference>
<dbReference type="GO" id="GO:0009003">
    <property type="term" value="F:signal peptidase activity"/>
    <property type="evidence" value="ECO:0007669"/>
    <property type="project" value="UniProtKB-EC"/>
</dbReference>
<organism evidence="8 9">
    <name type="scientific">Klebsormidium nitens</name>
    <name type="common">Green alga</name>
    <name type="synonym">Ulothrix nitens</name>
    <dbReference type="NCBI Taxonomy" id="105231"/>
    <lineage>
        <taxon>Eukaryota</taxon>
        <taxon>Viridiplantae</taxon>
        <taxon>Streptophyta</taxon>
        <taxon>Klebsormidiophyceae</taxon>
        <taxon>Klebsormidiales</taxon>
        <taxon>Klebsormidiaceae</taxon>
        <taxon>Klebsormidium</taxon>
    </lineage>
</organism>
<evidence type="ECO:0000259" key="7">
    <source>
        <dbReference type="Pfam" id="PF10502"/>
    </source>
</evidence>
<dbReference type="InterPro" id="IPR019758">
    <property type="entry name" value="Pept_S26A_signal_pept_1_CS"/>
</dbReference>
<reference evidence="8 9" key="1">
    <citation type="journal article" date="2014" name="Nat. Commun.">
        <title>Klebsormidium flaccidum genome reveals primary factors for plant terrestrial adaptation.</title>
        <authorList>
            <person name="Hori K."/>
            <person name="Maruyama F."/>
            <person name="Fujisawa T."/>
            <person name="Togashi T."/>
            <person name="Yamamoto N."/>
            <person name="Seo M."/>
            <person name="Sato S."/>
            <person name="Yamada T."/>
            <person name="Mori H."/>
            <person name="Tajima N."/>
            <person name="Moriyama T."/>
            <person name="Ikeuchi M."/>
            <person name="Watanabe M."/>
            <person name="Wada H."/>
            <person name="Kobayashi K."/>
            <person name="Saito M."/>
            <person name="Masuda T."/>
            <person name="Sasaki-Sekimoto Y."/>
            <person name="Mashiguchi K."/>
            <person name="Awai K."/>
            <person name="Shimojima M."/>
            <person name="Masuda S."/>
            <person name="Iwai M."/>
            <person name="Nobusawa T."/>
            <person name="Narise T."/>
            <person name="Kondo S."/>
            <person name="Saito H."/>
            <person name="Sato R."/>
            <person name="Murakawa M."/>
            <person name="Ihara Y."/>
            <person name="Oshima-Yamada Y."/>
            <person name="Ohtaka K."/>
            <person name="Satoh M."/>
            <person name="Sonobe K."/>
            <person name="Ishii M."/>
            <person name="Ohtani R."/>
            <person name="Kanamori-Sato M."/>
            <person name="Honoki R."/>
            <person name="Miyazaki D."/>
            <person name="Mochizuki H."/>
            <person name="Umetsu J."/>
            <person name="Higashi K."/>
            <person name="Shibata D."/>
            <person name="Kamiya Y."/>
            <person name="Sato N."/>
            <person name="Nakamura Y."/>
            <person name="Tabata S."/>
            <person name="Ida S."/>
            <person name="Kurokawa K."/>
            <person name="Ohta H."/>
        </authorList>
    </citation>
    <scope>NUCLEOTIDE SEQUENCE [LARGE SCALE GENOMIC DNA]</scope>
    <source>
        <strain evidence="8 9">NIES-2285</strain>
    </source>
</reference>
<dbReference type="GO" id="GO:0006465">
    <property type="term" value="P:signal peptide processing"/>
    <property type="evidence" value="ECO:0000318"/>
    <property type="project" value="GO_Central"/>
</dbReference>
<dbReference type="PROSITE" id="PS00761">
    <property type="entry name" value="SPASE_I_3"/>
    <property type="match status" value="1"/>
</dbReference>
<dbReference type="InterPro" id="IPR000223">
    <property type="entry name" value="Pept_S26A_signal_pept_1"/>
</dbReference>
<dbReference type="OrthoDB" id="308440at2759"/>
<keyword evidence="9" id="KW-1185">Reference proteome</keyword>
<accession>A0A1Y1HT40</accession>
<dbReference type="NCBIfam" id="TIGR02227">
    <property type="entry name" value="sigpep_I_bact"/>
    <property type="match status" value="1"/>
</dbReference>